<comment type="caution">
    <text evidence="9">The sequence shown here is derived from an EMBL/GenBank/DDBJ whole genome shotgun (WGS) entry which is preliminary data.</text>
</comment>
<dbReference type="InterPro" id="IPR036097">
    <property type="entry name" value="HisK_dim/P_sf"/>
</dbReference>
<dbReference type="GO" id="GO:0005737">
    <property type="term" value="C:cytoplasm"/>
    <property type="evidence" value="ECO:0007669"/>
    <property type="project" value="UniProtKB-SubCell"/>
</dbReference>
<feature type="coiled-coil region" evidence="7">
    <location>
        <begin position="360"/>
        <end position="387"/>
    </location>
</feature>
<gene>
    <name evidence="9" type="ORF">QNI16_09100</name>
</gene>
<dbReference type="PANTHER" id="PTHR46630">
    <property type="entry name" value="TETRATRICOPEPTIDE REPEAT PROTEIN 29"/>
    <property type="match status" value="1"/>
</dbReference>
<dbReference type="SUPFAM" id="SSF48452">
    <property type="entry name" value="TPR-like"/>
    <property type="match status" value="2"/>
</dbReference>
<dbReference type="InterPro" id="IPR019734">
    <property type="entry name" value="TPR_rpt"/>
</dbReference>
<evidence type="ECO:0000256" key="7">
    <source>
        <dbReference type="SAM" id="Coils"/>
    </source>
</evidence>
<organism evidence="9 10">
    <name type="scientific">Xanthocytophaga flava</name>
    <dbReference type="NCBI Taxonomy" id="3048013"/>
    <lineage>
        <taxon>Bacteria</taxon>
        <taxon>Pseudomonadati</taxon>
        <taxon>Bacteroidota</taxon>
        <taxon>Cytophagia</taxon>
        <taxon>Cytophagales</taxon>
        <taxon>Rhodocytophagaceae</taxon>
        <taxon>Xanthocytophaga</taxon>
    </lineage>
</organism>
<evidence type="ECO:0000256" key="5">
    <source>
        <dbReference type="ARBA" id="ARBA00038253"/>
    </source>
</evidence>
<protein>
    <submittedName>
        <fullName evidence="9">Tetratricopeptide repeat protein</fullName>
    </submittedName>
</protein>
<dbReference type="PROSITE" id="PS50005">
    <property type="entry name" value="TPR"/>
    <property type="match status" value="1"/>
</dbReference>
<evidence type="ECO:0000256" key="8">
    <source>
        <dbReference type="SAM" id="Phobius"/>
    </source>
</evidence>
<dbReference type="PANTHER" id="PTHR46630:SF1">
    <property type="entry name" value="TETRATRICOPEPTIDE REPEAT PROTEIN 29"/>
    <property type="match status" value="1"/>
</dbReference>
<dbReference type="SMART" id="SM00028">
    <property type="entry name" value="TPR"/>
    <property type="match status" value="6"/>
</dbReference>
<reference evidence="9" key="1">
    <citation type="submission" date="2023-05" db="EMBL/GenBank/DDBJ databases">
        <authorList>
            <person name="Zhang X."/>
        </authorList>
    </citation>
    <scope>NUCLEOTIDE SEQUENCE</scope>
    <source>
        <strain evidence="9">YF14B1</strain>
    </source>
</reference>
<keyword evidence="8" id="KW-1133">Transmembrane helix</keyword>
<keyword evidence="8" id="KW-0472">Membrane</keyword>
<keyword evidence="3" id="KW-0677">Repeat</keyword>
<evidence type="ECO:0000256" key="4">
    <source>
        <dbReference type="ARBA" id="ARBA00022803"/>
    </source>
</evidence>
<dbReference type="Proteomes" id="UP001241110">
    <property type="component" value="Unassembled WGS sequence"/>
</dbReference>
<comment type="subcellular location">
    <subcellularLocation>
        <location evidence="1">Cytoplasm</location>
    </subcellularLocation>
</comment>
<evidence type="ECO:0000313" key="9">
    <source>
        <dbReference type="EMBL" id="MDJ1480640.1"/>
    </source>
</evidence>
<evidence type="ECO:0000313" key="10">
    <source>
        <dbReference type="Proteomes" id="UP001241110"/>
    </source>
</evidence>
<dbReference type="InterPro" id="IPR051476">
    <property type="entry name" value="Bac_ResReg_Asp_Phosphatase"/>
</dbReference>
<accession>A0AAE3QP49</accession>
<dbReference type="Pfam" id="PF13181">
    <property type="entry name" value="TPR_8"/>
    <property type="match status" value="2"/>
</dbReference>
<keyword evidence="7" id="KW-0175">Coiled coil</keyword>
<dbReference type="RefSeq" id="WP_313977488.1">
    <property type="nucleotide sequence ID" value="NZ_JASJOS010000004.1"/>
</dbReference>
<feature type="transmembrane region" description="Helical" evidence="8">
    <location>
        <begin position="387"/>
        <end position="406"/>
    </location>
</feature>
<name>A0AAE3QP49_9BACT</name>
<dbReference type="Pfam" id="PF13424">
    <property type="entry name" value="TPR_12"/>
    <property type="match status" value="1"/>
</dbReference>
<dbReference type="EMBL" id="JASJOS010000004">
    <property type="protein sequence ID" value="MDJ1480640.1"/>
    <property type="molecule type" value="Genomic_DNA"/>
</dbReference>
<dbReference type="AlphaFoldDB" id="A0AAE3QP49"/>
<evidence type="ECO:0000256" key="3">
    <source>
        <dbReference type="ARBA" id="ARBA00022737"/>
    </source>
</evidence>
<keyword evidence="2" id="KW-0963">Cytoplasm</keyword>
<dbReference type="Pfam" id="PF13374">
    <property type="entry name" value="TPR_10"/>
    <property type="match status" value="1"/>
</dbReference>
<keyword evidence="4 6" id="KW-0802">TPR repeat</keyword>
<evidence type="ECO:0000256" key="2">
    <source>
        <dbReference type="ARBA" id="ARBA00022490"/>
    </source>
</evidence>
<evidence type="ECO:0000256" key="1">
    <source>
        <dbReference type="ARBA" id="ARBA00004496"/>
    </source>
</evidence>
<keyword evidence="8" id="KW-0812">Transmembrane</keyword>
<dbReference type="Gene3D" id="1.10.287.130">
    <property type="match status" value="1"/>
</dbReference>
<dbReference type="Gene3D" id="1.25.40.10">
    <property type="entry name" value="Tetratricopeptide repeat domain"/>
    <property type="match status" value="1"/>
</dbReference>
<feature type="repeat" description="TPR" evidence="6">
    <location>
        <begin position="117"/>
        <end position="150"/>
    </location>
</feature>
<evidence type="ECO:0000256" key="6">
    <source>
        <dbReference type="PROSITE-ProRule" id="PRU00339"/>
    </source>
</evidence>
<dbReference type="GO" id="GO:0000155">
    <property type="term" value="F:phosphorelay sensor kinase activity"/>
    <property type="evidence" value="ECO:0007669"/>
    <property type="project" value="InterPro"/>
</dbReference>
<comment type="similarity">
    <text evidence="5">Belongs to the Rap family.</text>
</comment>
<proteinExistence type="inferred from homology"/>
<dbReference type="InterPro" id="IPR011990">
    <property type="entry name" value="TPR-like_helical_dom_sf"/>
</dbReference>
<sequence>MKHFYLLFIFIYLSGYAQILSQDSLKQEFLHTKAHQYETFFETLDARLTQLPMKEALSIVRILQNAGNSDNPEKLQHYITQSLFRIHYQQKNYLLADSLLQKDLIHTKKYHLISEHAETLLNLGMVYNTLYKYSEATQYMQQAYHQFSSQNKKARAATALYELGNLCLKMPERDCEEYFQKALALGGDSLKRVYHISSLNTLGLIQSGNKRYSQSLSYYQKALDLAAATHDSAWMGIVRGNIGFVLLQTGREDEALAYLLEDMESGLQHNELLSAAAAAVSISKIYRDKNQPDLAKKYLLQGIELTQKVGFLPVLKPMYKELASIYEQEKEYTEAIKYLHLQIQLNDSLAKKRREIDVIKMQSSFDLQKKENEVKNLTEENARQKHLTVIVITGLTLCLLLVILTLRIRQKIKINQLLIRQKTDLENEVNNRTHTLLEYNHQLKEFSFMTAHNLRRPVAMILGLGQVLRLPDNKPDEERLYIEKLIDTTNELDLVLKQMNGLLEKKQDSVIDN</sequence>
<dbReference type="SUPFAM" id="SSF47384">
    <property type="entry name" value="Homodimeric domain of signal transducing histidine kinase"/>
    <property type="match status" value="1"/>
</dbReference>